<proteinExistence type="predicted"/>
<protein>
    <submittedName>
        <fullName evidence="1">CLUMA_CG003571, isoform A</fullName>
    </submittedName>
</protein>
<reference evidence="1 2" key="1">
    <citation type="submission" date="2015-04" db="EMBL/GenBank/DDBJ databases">
        <authorList>
            <person name="Syromyatnikov M.Y."/>
            <person name="Popov V.N."/>
        </authorList>
    </citation>
    <scope>NUCLEOTIDE SEQUENCE [LARGE SCALE GENOMIC DNA]</scope>
</reference>
<dbReference type="Proteomes" id="UP000183832">
    <property type="component" value="Unassembled WGS sequence"/>
</dbReference>
<gene>
    <name evidence="1" type="ORF">CLUMA_CG003571</name>
</gene>
<dbReference type="AlphaFoldDB" id="A0A1J1HNL4"/>
<keyword evidence="2" id="KW-1185">Reference proteome</keyword>
<dbReference type="EMBL" id="CVRI01000014">
    <property type="protein sequence ID" value="CRK89637.1"/>
    <property type="molecule type" value="Genomic_DNA"/>
</dbReference>
<organism evidence="1 2">
    <name type="scientific">Clunio marinus</name>
    <dbReference type="NCBI Taxonomy" id="568069"/>
    <lineage>
        <taxon>Eukaryota</taxon>
        <taxon>Metazoa</taxon>
        <taxon>Ecdysozoa</taxon>
        <taxon>Arthropoda</taxon>
        <taxon>Hexapoda</taxon>
        <taxon>Insecta</taxon>
        <taxon>Pterygota</taxon>
        <taxon>Neoptera</taxon>
        <taxon>Endopterygota</taxon>
        <taxon>Diptera</taxon>
        <taxon>Nematocera</taxon>
        <taxon>Chironomoidea</taxon>
        <taxon>Chironomidae</taxon>
        <taxon>Clunio</taxon>
    </lineage>
</organism>
<evidence type="ECO:0000313" key="1">
    <source>
        <dbReference type="EMBL" id="CRK89637.1"/>
    </source>
</evidence>
<accession>A0A1J1HNL4</accession>
<sequence length="92" mass="10388">MLRECRKRSKHSKLSTKNVQSCGNPKIITNYHSKLSPSTCTCLFSDGGFIPMILCCDRDGLLTQWDTCSTLQQSCRAWTEIINFKEINALNG</sequence>
<name>A0A1J1HNL4_9DIPT</name>
<evidence type="ECO:0000313" key="2">
    <source>
        <dbReference type="Proteomes" id="UP000183832"/>
    </source>
</evidence>